<dbReference type="AlphaFoldDB" id="A0A840J692"/>
<organism evidence="1 2">
    <name type="scientific">Amycolatopsis jiangsuensis</name>
    <dbReference type="NCBI Taxonomy" id="1181879"/>
    <lineage>
        <taxon>Bacteria</taxon>
        <taxon>Bacillati</taxon>
        <taxon>Actinomycetota</taxon>
        <taxon>Actinomycetes</taxon>
        <taxon>Pseudonocardiales</taxon>
        <taxon>Pseudonocardiaceae</taxon>
        <taxon>Amycolatopsis</taxon>
    </lineage>
</organism>
<name>A0A840J692_9PSEU</name>
<proteinExistence type="predicted"/>
<dbReference type="EMBL" id="JACHMG010000001">
    <property type="protein sequence ID" value="MBB4689303.1"/>
    <property type="molecule type" value="Genomic_DNA"/>
</dbReference>
<keyword evidence="2" id="KW-1185">Reference proteome</keyword>
<reference evidence="1 2" key="1">
    <citation type="submission" date="2020-08" db="EMBL/GenBank/DDBJ databases">
        <title>Sequencing the genomes of 1000 actinobacteria strains.</title>
        <authorList>
            <person name="Klenk H.-P."/>
        </authorList>
    </citation>
    <scope>NUCLEOTIDE SEQUENCE [LARGE SCALE GENOMIC DNA]</scope>
    <source>
        <strain evidence="1 2">DSM 45859</strain>
    </source>
</reference>
<evidence type="ECO:0000313" key="2">
    <source>
        <dbReference type="Proteomes" id="UP000581769"/>
    </source>
</evidence>
<sequence length="75" mass="7776">MLQGQPALRPGVRALTEPGVTATGLTTLLVIAGYCCGPPRTNPYATSDVELAVATVAARSRVGGRVRNCRRKPAA</sequence>
<evidence type="ECO:0000313" key="1">
    <source>
        <dbReference type="EMBL" id="MBB4689303.1"/>
    </source>
</evidence>
<comment type="caution">
    <text evidence="1">The sequence shown here is derived from an EMBL/GenBank/DDBJ whole genome shotgun (WGS) entry which is preliminary data.</text>
</comment>
<protein>
    <submittedName>
        <fullName evidence="1">Uncharacterized protein</fullName>
    </submittedName>
</protein>
<dbReference type="RefSeq" id="WP_184783863.1">
    <property type="nucleotide sequence ID" value="NZ_JACHMG010000001.1"/>
</dbReference>
<dbReference type="Proteomes" id="UP000581769">
    <property type="component" value="Unassembled WGS sequence"/>
</dbReference>
<gene>
    <name evidence="1" type="ORF">BJY18_006788</name>
</gene>
<accession>A0A840J692</accession>